<dbReference type="Gene3D" id="3.40.140.10">
    <property type="entry name" value="Cytidine Deaminase, domain 2"/>
    <property type="match status" value="1"/>
</dbReference>
<accession>A0AAE9XHC3</accession>
<evidence type="ECO:0000313" key="2">
    <source>
        <dbReference type="EMBL" id="WCG23656.1"/>
    </source>
</evidence>
<dbReference type="AlphaFoldDB" id="A0AAE9XHC3"/>
<name>A0AAE9XHC3_9ENTE</name>
<dbReference type="EMBL" id="CP116507">
    <property type="protein sequence ID" value="WCG23656.1"/>
    <property type="molecule type" value="Genomic_DNA"/>
</dbReference>
<evidence type="ECO:0000259" key="1">
    <source>
        <dbReference type="Pfam" id="PF04002"/>
    </source>
</evidence>
<feature type="domain" description="RadC-like JAB" evidence="1">
    <location>
        <begin position="1"/>
        <end position="24"/>
    </location>
</feature>
<dbReference type="Proteomes" id="UP001179600">
    <property type="component" value="Chromosome"/>
</dbReference>
<proteinExistence type="predicted"/>
<dbReference type="Pfam" id="PF04002">
    <property type="entry name" value="RadC"/>
    <property type="match status" value="1"/>
</dbReference>
<gene>
    <name evidence="2" type="ORF">PML95_09590</name>
</gene>
<protein>
    <submittedName>
        <fullName evidence="2">JAB domain-containing protein</fullName>
    </submittedName>
</protein>
<evidence type="ECO:0000313" key="3">
    <source>
        <dbReference type="Proteomes" id="UP001179600"/>
    </source>
</evidence>
<reference evidence="2" key="1">
    <citation type="submission" date="2023-01" db="EMBL/GenBank/DDBJ databases">
        <title>Oxazolidinone resistance genes in florfenicol resistant enterococci from beef cattle and veal calves at slaughter.</title>
        <authorList>
            <person name="Biggel M."/>
        </authorList>
    </citation>
    <scope>NUCLEOTIDE SEQUENCE</scope>
    <source>
        <strain evidence="2">K204-1</strain>
    </source>
</reference>
<dbReference type="InterPro" id="IPR025657">
    <property type="entry name" value="RadC_JAB"/>
</dbReference>
<organism evidence="2 3">
    <name type="scientific">Vagococcus lutrae</name>
    <dbReference type="NCBI Taxonomy" id="81947"/>
    <lineage>
        <taxon>Bacteria</taxon>
        <taxon>Bacillati</taxon>
        <taxon>Bacillota</taxon>
        <taxon>Bacilli</taxon>
        <taxon>Lactobacillales</taxon>
        <taxon>Enterococcaceae</taxon>
        <taxon>Vagococcus</taxon>
    </lineage>
</organism>
<sequence length="25" mass="2884">MGIDLLDHIIVGHEGYISFREENLL</sequence>